<feature type="transmembrane region" description="Helical" evidence="20">
    <location>
        <begin position="98"/>
        <end position="119"/>
    </location>
</feature>
<dbReference type="InterPro" id="IPR011992">
    <property type="entry name" value="EF-hand-dom_pair"/>
</dbReference>
<dbReference type="FunFam" id="1.10.287.70:FF:000129">
    <property type="entry name" value="Two pore calcium channel protein 1"/>
    <property type="match status" value="1"/>
</dbReference>
<feature type="transmembrane region" description="Helical" evidence="20">
    <location>
        <begin position="240"/>
        <end position="260"/>
    </location>
</feature>
<keyword evidence="14 20" id="KW-0472">Membrane</keyword>
<dbReference type="InterPro" id="IPR044581">
    <property type="entry name" value="TPC1_plant"/>
</dbReference>
<keyword evidence="6" id="KW-0107">Calcium channel</keyword>
<dbReference type="InterPro" id="IPR027359">
    <property type="entry name" value="Volt_channel_dom_sf"/>
</dbReference>
<feature type="transmembrane region" description="Helical" evidence="20">
    <location>
        <begin position="678"/>
        <end position="701"/>
    </location>
</feature>
<accession>I1NQM8</accession>
<evidence type="ECO:0000313" key="22">
    <source>
        <dbReference type="EnsemblPlants" id="ORGLA01G0216800.1"/>
    </source>
</evidence>
<evidence type="ECO:0000256" key="15">
    <source>
        <dbReference type="ARBA" id="ARBA00023180"/>
    </source>
</evidence>
<dbReference type="GO" id="GO:0005509">
    <property type="term" value="F:calcium ion binding"/>
    <property type="evidence" value="ECO:0007669"/>
    <property type="project" value="InterPro"/>
</dbReference>
<keyword evidence="23" id="KW-1185">Reference proteome</keyword>
<evidence type="ECO:0000256" key="14">
    <source>
        <dbReference type="ARBA" id="ARBA00023136"/>
    </source>
</evidence>
<dbReference type="FunFam" id="1.10.287.70:FF:000094">
    <property type="entry name" value="Two pore calcium channel protein 1"/>
    <property type="match status" value="1"/>
</dbReference>
<evidence type="ECO:0000256" key="2">
    <source>
        <dbReference type="ARBA" id="ARBA00009286"/>
    </source>
</evidence>
<evidence type="ECO:0000256" key="10">
    <source>
        <dbReference type="ARBA" id="ARBA00022837"/>
    </source>
</evidence>
<dbReference type="Pfam" id="PF00520">
    <property type="entry name" value="Ion_trans"/>
    <property type="match status" value="2"/>
</dbReference>
<dbReference type="PANTHER" id="PTHR46988:SF2">
    <property type="entry name" value="TWO PORE CALCIUM CHANNEL PROTEIN 1"/>
    <property type="match status" value="1"/>
</dbReference>
<feature type="transmembrane region" description="Helical" evidence="20">
    <location>
        <begin position="494"/>
        <end position="517"/>
    </location>
</feature>
<feature type="domain" description="EF-hand" evidence="21">
    <location>
        <begin position="388"/>
        <end position="423"/>
    </location>
</feature>
<dbReference type="HOGENOM" id="CLU_426053_0_0_1"/>
<feature type="transmembrane region" description="Helical" evidence="20">
    <location>
        <begin position="592"/>
        <end position="617"/>
    </location>
</feature>
<evidence type="ECO:0000256" key="1">
    <source>
        <dbReference type="ARBA" id="ARBA00004141"/>
    </source>
</evidence>
<evidence type="ECO:0000256" key="7">
    <source>
        <dbReference type="ARBA" id="ARBA00022692"/>
    </source>
</evidence>
<keyword evidence="11" id="KW-0851">Voltage-gated channel</keyword>
<evidence type="ECO:0000313" key="23">
    <source>
        <dbReference type="Proteomes" id="UP000007306"/>
    </source>
</evidence>
<keyword evidence="10" id="KW-0106">Calcium</keyword>
<evidence type="ECO:0000256" key="17">
    <source>
        <dbReference type="ARBA" id="ARBA00074277"/>
    </source>
</evidence>
<feature type="transmembrane region" description="Helical" evidence="20">
    <location>
        <begin position="524"/>
        <end position="542"/>
    </location>
</feature>
<name>I1NQM8_ORYGL</name>
<evidence type="ECO:0000256" key="6">
    <source>
        <dbReference type="ARBA" id="ARBA00022673"/>
    </source>
</evidence>
<dbReference type="SUPFAM" id="SSF81324">
    <property type="entry name" value="Voltage-gated potassium channels"/>
    <property type="match status" value="1"/>
</dbReference>
<keyword evidence="13" id="KW-0406">Ion transport</keyword>
<dbReference type="FunFam" id="1.20.120.350:FF:000055">
    <property type="entry name" value="Two pore calcium channel protein 1"/>
    <property type="match status" value="1"/>
</dbReference>
<comment type="subunit">
    <text evidence="3">Homodimer.</text>
</comment>
<feature type="transmembrane region" description="Helical" evidence="20">
    <location>
        <begin position="637"/>
        <end position="657"/>
    </location>
</feature>
<dbReference type="Proteomes" id="UP000007306">
    <property type="component" value="Chromosome 1"/>
</dbReference>
<proteinExistence type="inferred from homology"/>
<feature type="transmembrane region" description="Helical" evidence="20">
    <location>
        <begin position="152"/>
        <end position="169"/>
    </location>
</feature>
<dbReference type="GO" id="GO:0006952">
    <property type="term" value="P:defense response"/>
    <property type="evidence" value="ECO:0007669"/>
    <property type="project" value="UniProtKB-KW"/>
</dbReference>
<dbReference type="GO" id="GO:0005245">
    <property type="term" value="F:voltage-gated calcium channel activity"/>
    <property type="evidence" value="ECO:0007669"/>
    <property type="project" value="InterPro"/>
</dbReference>
<protein>
    <recommendedName>
        <fullName evidence="17">Two pore calcium channel protein 1</fullName>
    </recommendedName>
    <alternativeName>
        <fullName evidence="18">Voltage-dependent calcium channel protein TPC1</fullName>
    </alternativeName>
</protein>
<feature type="transmembrane region" description="Helical" evidence="20">
    <location>
        <begin position="456"/>
        <end position="474"/>
    </location>
</feature>
<evidence type="ECO:0000256" key="16">
    <source>
        <dbReference type="ARBA" id="ARBA00023303"/>
    </source>
</evidence>
<reference evidence="22" key="1">
    <citation type="submission" date="2015-06" db="UniProtKB">
        <authorList>
            <consortium name="EnsemblPlants"/>
        </authorList>
    </citation>
    <scope>IDENTIFICATION</scope>
</reference>
<dbReference type="Gene3D" id="1.10.287.70">
    <property type="match status" value="2"/>
</dbReference>
<dbReference type="SMART" id="SM00054">
    <property type="entry name" value="EFh"/>
    <property type="match status" value="2"/>
</dbReference>
<feature type="compositionally biased region" description="Gly residues" evidence="19">
    <location>
        <begin position="29"/>
        <end position="45"/>
    </location>
</feature>
<reference evidence="22 23" key="2">
    <citation type="submission" date="2018-04" db="EMBL/GenBank/DDBJ databases">
        <title>OglaRS2 (Oryza glaberrima Reference Sequence Version 2).</title>
        <authorList>
            <person name="Zhang J."/>
            <person name="Kudrna D."/>
            <person name="Lee S."/>
            <person name="Talag J."/>
            <person name="Rajasekar S."/>
            <person name="Wing R.A."/>
        </authorList>
    </citation>
    <scope>NUCLEOTIDE SEQUENCE [LARGE SCALE GENOMIC DNA]</scope>
    <source>
        <strain evidence="22 23">cv. IRGC 96717</strain>
    </source>
</reference>
<dbReference type="FunFam" id="1.10.238.10:FF:000253">
    <property type="entry name" value="Two pore calcium channel protein 1"/>
    <property type="match status" value="1"/>
</dbReference>
<keyword evidence="15" id="KW-0325">Glycoprotein</keyword>
<evidence type="ECO:0000256" key="8">
    <source>
        <dbReference type="ARBA" id="ARBA00022737"/>
    </source>
</evidence>
<keyword evidence="16" id="KW-0407">Ion channel</keyword>
<dbReference type="EnsemblPlants" id="ORGLA01G0216800.1">
    <property type="protein sequence ID" value="ORGLA01G0216800.1"/>
    <property type="gene ID" value="ORGLA01G0216800"/>
</dbReference>
<sequence>MRERGEMREAKAPLIAEAAEHISHSHGSGSSGTGSHTSGGGGGWRGSRQYQRRSDALAYGDRYQKAAALVDLAEDGVGIPEDVLNDTRFERAMRFYFVYLRLDWLWSLNLFALILLNFLEKPLWCRGYSQHACDQRDLYFLGQLPYLSKTESLIYEGLTLVILVMDIFYPLSYEGLNLFWKNTINKLKVLLLFILACDILVFAFSPQPFRVAPYIRVAFLIMNIRELRMCAVTLVGMVGTYLNVLALSLLFLLFASWLAYVTFEDTPQGKTVFSSYGTTLYQMFILFTTSNNPDVWVPAYKSSRWSSLFFIVYVLLGVYFLTNLILAVIYDSFKEQLAKQVSQADCTRKSILEKAFGIIDATGQGYLNKEQCLSLLDELNKYRSLPKTSREDFELIFAELDQSGDFKVTSEEFATLCNTIAIKFQKEPPPSYLEKYPSFYHSALCEWLKSFVRSPLFEYIVIFVLLMNLVAVIIETTLDIENSSSQKVWQEVEFVFGWIYVIEMALKIFSLGFGAYWMEGQNKFDFVLTWTIFIGETLTFAFPSKLSFLSNGEWIRYLLLGRMLRLTRILLQVRRFRAFVATFFTLMSSLMPYLGIVFCTLCIYCSLGLQFCLQIFGGIVYAGNPTLEETDLFSNDYLLFNFNDYPSGMVTLFNLLVMGNWQAWMESYRQLTGSYWSLIYFVSFYLISVLLLLNLIVAFVLEAFFAEMELEKDGEADIQDPTLEGRNRRRSVRVRTKGTMVDILLHHMLSNELDGSQNRDQ</sequence>
<dbReference type="AlphaFoldDB" id="I1NQM8"/>
<evidence type="ECO:0000259" key="21">
    <source>
        <dbReference type="PROSITE" id="PS50222"/>
    </source>
</evidence>
<dbReference type="PANTHER" id="PTHR46988">
    <property type="entry name" value="TWO PORE CALCIUM CHANNEL PROTEIN 1"/>
    <property type="match status" value="1"/>
</dbReference>
<dbReference type="GO" id="GO:0019722">
    <property type="term" value="P:calcium-mediated signaling"/>
    <property type="evidence" value="ECO:0007669"/>
    <property type="project" value="UniProtKB-ARBA"/>
</dbReference>
<comment type="subcellular location">
    <subcellularLocation>
        <location evidence="1">Membrane</location>
        <topology evidence="1">Multi-pass membrane protein</topology>
    </subcellularLocation>
</comment>
<dbReference type="GO" id="GO:0005774">
    <property type="term" value="C:vacuolar membrane"/>
    <property type="evidence" value="ECO:0007669"/>
    <property type="project" value="TreeGrafter"/>
</dbReference>
<dbReference type="Gene3D" id="1.20.120.350">
    <property type="entry name" value="Voltage-gated potassium channels. Chain C"/>
    <property type="match status" value="1"/>
</dbReference>
<feature type="region of interest" description="Disordered" evidence="19">
    <location>
        <begin position="23"/>
        <end position="48"/>
    </location>
</feature>
<dbReference type="Gramene" id="ORGLA01G0216800.1">
    <property type="protein sequence ID" value="ORGLA01G0216800.1"/>
    <property type="gene ID" value="ORGLA01G0216800"/>
</dbReference>
<evidence type="ECO:0000256" key="3">
    <source>
        <dbReference type="ARBA" id="ARBA00011738"/>
    </source>
</evidence>
<evidence type="ECO:0000256" key="9">
    <source>
        <dbReference type="ARBA" id="ARBA00022821"/>
    </source>
</evidence>
<comment type="similarity">
    <text evidence="2">Belongs to the calcium channel alpha-1 subunit (TC 1.A.1.11) family. Two pore calcium channel subfamily.</text>
</comment>
<keyword evidence="7 20" id="KW-0812">Transmembrane</keyword>
<organism evidence="22 23">
    <name type="scientific">Oryza glaberrima</name>
    <name type="common">African rice</name>
    <dbReference type="NCBI Taxonomy" id="4538"/>
    <lineage>
        <taxon>Eukaryota</taxon>
        <taxon>Viridiplantae</taxon>
        <taxon>Streptophyta</taxon>
        <taxon>Embryophyta</taxon>
        <taxon>Tracheophyta</taxon>
        <taxon>Spermatophyta</taxon>
        <taxon>Magnoliopsida</taxon>
        <taxon>Liliopsida</taxon>
        <taxon>Poales</taxon>
        <taxon>Poaceae</taxon>
        <taxon>BOP clade</taxon>
        <taxon>Oryzoideae</taxon>
        <taxon>Oryzeae</taxon>
        <taxon>Oryzinae</taxon>
        <taxon>Oryza</taxon>
    </lineage>
</organism>
<dbReference type="PROSITE" id="PS50222">
    <property type="entry name" value="EF_HAND_2"/>
    <property type="match status" value="1"/>
</dbReference>
<keyword evidence="4" id="KW-0813">Transport</keyword>
<dbReference type="Gene3D" id="1.10.238.10">
    <property type="entry name" value="EF-hand"/>
    <property type="match status" value="1"/>
</dbReference>
<evidence type="ECO:0000256" key="13">
    <source>
        <dbReference type="ARBA" id="ARBA00023065"/>
    </source>
</evidence>
<evidence type="ECO:0000256" key="20">
    <source>
        <dbReference type="SAM" id="Phobius"/>
    </source>
</evidence>
<feature type="transmembrane region" description="Helical" evidence="20">
    <location>
        <begin position="308"/>
        <end position="330"/>
    </location>
</feature>
<dbReference type="SUPFAM" id="SSF47473">
    <property type="entry name" value="EF-hand"/>
    <property type="match status" value="1"/>
</dbReference>
<evidence type="ECO:0000256" key="4">
    <source>
        <dbReference type="ARBA" id="ARBA00022448"/>
    </source>
</evidence>
<keyword evidence="8" id="KW-0677">Repeat</keyword>
<dbReference type="GO" id="GO:0034702">
    <property type="term" value="C:monoatomic ion channel complex"/>
    <property type="evidence" value="ECO:0007669"/>
    <property type="project" value="UniProtKB-KW"/>
</dbReference>
<evidence type="ECO:0000256" key="12">
    <source>
        <dbReference type="ARBA" id="ARBA00022989"/>
    </source>
</evidence>
<dbReference type="InterPro" id="IPR002048">
    <property type="entry name" value="EF_hand_dom"/>
</dbReference>
<feature type="transmembrane region" description="Helical" evidence="20">
    <location>
        <begin position="189"/>
        <end position="205"/>
    </location>
</feature>
<dbReference type="OMA" id="MCSTAIV"/>
<keyword evidence="9" id="KW-0611">Plant defense</keyword>
<keyword evidence="12 20" id="KW-1133">Transmembrane helix</keyword>
<dbReference type="InterPro" id="IPR005821">
    <property type="entry name" value="Ion_trans_dom"/>
</dbReference>
<evidence type="ECO:0000256" key="18">
    <source>
        <dbReference type="ARBA" id="ARBA00081391"/>
    </source>
</evidence>
<evidence type="ECO:0000256" key="11">
    <source>
        <dbReference type="ARBA" id="ARBA00022882"/>
    </source>
</evidence>
<dbReference type="STRING" id="4538.I1NQM8"/>
<evidence type="ECO:0000256" key="5">
    <source>
        <dbReference type="ARBA" id="ARBA00022568"/>
    </source>
</evidence>
<keyword evidence="5" id="KW-0109">Calcium transport</keyword>
<dbReference type="GO" id="GO:0000325">
    <property type="term" value="C:plant-type vacuole"/>
    <property type="evidence" value="ECO:0007669"/>
    <property type="project" value="TreeGrafter"/>
</dbReference>
<evidence type="ECO:0000256" key="19">
    <source>
        <dbReference type="SAM" id="MobiDB-lite"/>
    </source>
</evidence>
<dbReference type="eggNOG" id="KOG2301">
    <property type="taxonomic scope" value="Eukaryota"/>
</dbReference>